<protein>
    <submittedName>
        <fullName evidence="1">Uncharacterized protein</fullName>
    </submittedName>
</protein>
<comment type="caution">
    <text evidence="1">The sequence shown here is derived from an EMBL/GenBank/DDBJ whole genome shotgun (WGS) entry which is preliminary data.</text>
</comment>
<gene>
    <name evidence="1" type="ORF">AVEN_248694_1</name>
</gene>
<dbReference type="Proteomes" id="UP000499080">
    <property type="component" value="Unassembled WGS sequence"/>
</dbReference>
<sequence>MNSEVFKKWFLDLLRGLDKPCFIVMYKARYHSAYAEKISSTKTKKKADIVARILNKNIPHNVTNTRPELLNIVKERKEKYRAYELDQIAYEIGH</sequence>
<proteinExistence type="predicted"/>
<organism evidence="1 2">
    <name type="scientific">Araneus ventricosus</name>
    <name type="common">Orbweaver spider</name>
    <name type="synonym">Epeira ventricosa</name>
    <dbReference type="NCBI Taxonomy" id="182803"/>
    <lineage>
        <taxon>Eukaryota</taxon>
        <taxon>Metazoa</taxon>
        <taxon>Ecdysozoa</taxon>
        <taxon>Arthropoda</taxon>
        <taxon>Chelicerata</taxon>
        <taxon>Arachnida</taxon>
        <taxon>Araneae</taxon>
        <taxon>Araneomorphae</taxon>
        <taxon>Entelegynae</taxon>
        <taxon>Araneoidea</taxon>
        <taxon>Araneidae</taxon>
        <taxon>Araneus</taxon>
    </lineage>
</organism>
<dbReference type="OrthoDB" id="10039611at2759"/>
<accession>A0A4Y2QGP4</accession>
<reference evidence="1 2" key="1">
    <citation type="journal article" date="2019" name="Sci. Rep.">
        <title>Orb-weaving spider Araneus ventricosus genome elucidates the spidroin gene catalogue.</title>
        <authorList>
            <person name="Kono N."/>
            <person name="Nakamura H."/>
            <person name="Ohtoshi R."/>
            <person name="Moran D.A.P."/>
            <person name="Shinohara A."/>
            <person name="Yoshida Y."/>
            <person name="Fujiwara M."/>
            <person name="Mori M."/>
            <person name="Tomita M."/>
            <person name="Arakawa K."/>
        </authorList>
    </citation>
    <scope>NUCLEOTIDE SEQUENCE [LARGE SCALE GENOMIC DNA]</scope>
</reference>
<dbReference type="EMBL" id="BGPR01013829">
    <property type="protein sequence ID" value="GBN62461.1"/>
    <property type="molecule type" value="Genomic_DNA"/>
</dbReference>
<keyword evidence="2" id="KW-1185">Reference proteome</keyword>
<dbReference type="AlphaFoldDB" id="A0A4Y2QGP4"/>
<evidence type="ECO:0000313" key="1">
    <source>
        <dbReference type="EMBL" id="GBN62461.1"/>
    </source>
</evidence>
<name>A0A4Y2QGP4_ARAVE</name>
<evidence type="ECO:0000313" key="2">
    <source>
        <dbReference type="Proteomes" id="UP000499080"/>
    </source>
</evidence>